<accession>A0ABR0EH65</accession>
<keyword evidence="5" id="KW-1185">Reference proteome</keyword>
<name>A0ABR0EH65_ZASCE</name>
<evidence type="ECO:0000313" key="4">
    <source>
        <dbReference type="EMBL" id="KAK4500854.1"/>
    </source>
</evidence>
<comment type="caution">
    <text evidence="4">The sequence shown here is derived from an EMBL/GenBank/DDBJ whole genome shotgun (WGS) entry which is preliminary data.</text>
</comment>
<feature type="region of interest" description="Disordered" evidence="2">
    <location>
        <begin position="195"/>
        <end position="233"/>
    </location>
</feature>
<reference evidence="4 5" key="1">
    <citation type="journal article" date="2023" name="G3 (Bethesda)">
        <title>A chromosome-level genome assembly of Zasmidium syzygii isolated from banana leaves.</title>
        <authorList>
            <person name="van Westerhoven A.C."/>
            <person name="Mehrabi R."/>
            <person name="Talebi R."/>
            <person name="Steentjes M.B.F."/>
            <person name="Corcolon B."/>
            <person name="Chong P.A."/>
            <person name="Kema G.H.J."/>
            <person name="Seidl M.F."/>
        </authorList>
    </citation>
    <scope>NUCLEOTIDE SEQUENCE [LARGE SCALE GENOMIC DNA]</scope>
    <source>
        <strain evidence="4 5">P124</strain>
    </source>
</reference>
<sequence length="233" mass="25454">MRLSQFQKAAVALSTLFVLFADVANSTDLLKQSCINEACSAVRLTIHNPPVNLFDINLITSLDTYLNSLKNQTQTKVVVVSSDVPGFFGAHLDLNLLSNVTRPGINASQYVDTYSSNIDLLLDLPVIFIGEINGRTWGAGNENAVRYDMRFAGPDAIFGAPEAAGGLLHYGETRQLVQLIGPGLATEFLLGATEITQRKPRGSDGSTQHTPRRKSYESTSRTLRSALREHMSR</sequence>
<keyword evidence="1" id="KW-0843">Virulence</keyword>
<feature type="chain" id="PRO_5046615980" evidence="3">
    <location>
        <begin position="27"/>
        <end position="233"/>
    </location>
</feature>
<dbReference type="PANTHER" id="PTHR11941">
    <property type="entry name" value="ENOYL-COA HYDRATASE-RELATED"/>
    <property type="match status" value="1"/>
</dbReference>
<keyword evidence="3" id="KW-0732">Signal</keyword>
<evidence type="ECO:0000256" key="2">
    <source>
        <dbReference type="SAM" id="MobiDB-lite"/>
    </source>
</evidence>
<dbReference type="Gene3D" id="3.90.226.10">
    <property type="entry name" value="2-enoyl-CoA Hydratase, Chain A, domain 1"/>
    <property type="match status" value="1"/>
</dbReference>
<proteinExistence type="predicted"/>
<dbReference type="CDD" id="cd06558">
    <property type="entry name" value="crotonase-like"/>
    <property type="match status" value="1"/>
</dbReference>
<protein>
    <submittedName>
        <fullName evidence="4">Uncharacterized protein</fullName>
    </submittedName>
</protein>
<dbReference type="EMBL" id="JAXOVC010000006">
    <property type="protein sequence ID" value="KAK4500854.1"/>
    <property type="molecule type" value="Genomic_DNA"/>
</dbReference>
<dbReference type="InterPro" id="IPR001753">
    <property type="entry name" value="Enoyl-CoA_hydra/iso"/>
</dbReference>
<feature type="signal peptide" evidence="3">
    <location>
        <begin position="1"/>
        <end position="26"/>
    </location>
</feature>
<evidence type="ECO:0000313" key="5">
    <source>
        <dbReference type="Proteomes" id="UP001305779"/>
    </source>
</evidence>
<dbReference type="InterPro" id="IPR029045">
    <property type="entry name" value="ClpP/crotonase-like_dom_sf"/>
</dbReference>
<dbReference type="SUPFAM" id="SSF52096">
    <property type="entry name" value="ClpP/crotonase"/>
    <property type="match status" value="1"/>
</dbReference>
<evidence type="ECO:0000256" key="1">
    <source>
        <dbReference type="ARBA" id="ARBA00023026"/>
    </source>
</evidence>
<evidence type="ECO:0000256" key="3">
    <source>
        <dbReference type="SAM" id="SignalP"/>
    </source>
</evidence>
<gene>
    <name evidence="4" type="ORF">PRZ48_009046</name>
</gene>
<dbReference type="Proteomes" id="UP001305779">
    <property type="component" value="Unassembled WGS sequence"/>
</dbReference>
<dbReference type="Pfam" id="PF00378">
    <property type="entry name" value="ECH_1"/>
    <property type="match status" value="1"/>
</dbReference>
<dbReference type="PANTHER" id="PTHR11941:SF54">
    <property type="entry name" value="ENOYL-COA HYDRATASE, MITOCHONDRIAL"/>
    <property type="match status" value="1"/>
</dbReference>
<organism evidence="4 5">
    <name type="scientific">Zasmidium cellare</name>
    <name type="common">Wine cellar mold</name>
    <name type="synonym">Racodium cellare</name>
    <dbReference type="NCBI Taxonomy" id="395010"/>
    <lineage>
        <taxon>Eukaryota</taxon>
        <taxon>Fungi</taxon>
        <taxon>Dikarya</taxon>
        <taxon>Ascomycota</taxon>
        <taxon>Pezizomycotina</taxon>
        <taxon>Dothideomycetes</taxon>
        <taxon>Dothideomycetidae</taxon>
        <taxon>Mycosphaerellales</taxon>
        <taxon>Mycosphaerellaceae</taxon>
        <taxon>Zasmidium</taxon>
    </lineage>
</organism>